<organism evidence="2 3">
    <name type="scientific">Streptomyces cremeus</name>
    <dbReference type="NCBI Taxonomy" id="66881"/>
    <lineage>
        <taxon>Bacteria</taxon>
        <taxon>Bacillati</taxon>
        <taxon>Actinomycetota</taxon>
        <taxon>Actinomycetes</taxon>
        <taxon>Kitasatosporales</taxon>
        <taxon>Streptomycetaceae</taxon>
        <taxon>Streptomyces</taxon>
    </lineage>
</organism>
<dbReference type="InterPro" id="IPR000182">
    <property type="entry name" value="GNAT_dom"/>
</dbReference>
<accession>A0ABV5PDP4</accession>
<feature type="domain" description="N-acetyltransferase" evidence="1">
    <location>
        <begin position="20"/>
        <end position="185"/>
    </location>
</feature>
<evidence type="ECO:0000313" key="3">
    <source>
        <dbReference type="Proteomes" id="UP001589718"/>
    </source>
</evidence>
<dbReference type="InterPro" id="IPR016181">
    <property type="entry name" value="Acyl_CoA_acyltransferase"/>
</dbReference>
<dbReference type="PROSITE" id="PS51186">
    <property type="entry name" value="GNAT"/>
    <property type="match status" value="1"/>
</dbReference>
<proteinExistence type="predicted"/>
<sequence length="196" mass="21715">MTAAPHADLSVKPTLTGGRTLLRPFTEGDLPAMLAALRDPEVARFTGSPAFTEDEVDRTRAWYLTRAGQTDRLDLAVVERATGTCVGEVVLNEWDPANRSCSFRTLLGPAGRDRGLGTEACRLIVTYAFDVLGLNRVGLGVYDFNPRARRAYEKVGFVAEGVEREALWDERDGWVDVTRMSILAREWAVHRGRPAH</sequence>
<dbReference type="PANTHER" id="PTHR43610">
    <property type="entry name" value="BLL6696 PROTEIN"/>
    <property type="match status" value="1"/>
</dbReference>
<keyword evidence="3" id="KW-1185">Reference proteome</keyword>
<evidence type="ECO:0000313" key="2">
    <source>
        <dbReference type="EMBL" id="MFB9521234.1"/>
    </source>
</evidence>
<protein>
    <submittedName>
        <fullName evidence="2">GNAT family protein</fullName>
    </submittedName>
</protein>
<reference evidence="2 3" key="1">
    <citation type="submission" date="2024-09" db="EMBL/GenBank/DDBJ databases">
        <authorList>
            <person name="Sun Q."/>
            <person name="Mori K."/>
        </authorList>
    </citation>
    <scope>NUCLEOTIDE SEQUENCE [LARGE SCALE GENOMIC DNA]</scope>
    <source>
        <strain evidence="2 3">JCM 4362</strain>
    </source>
</reference>
<dbReference type="Proteomes" id="UP001589718">
    <property type="component" value="Unassembled WGS sequence"/>
</dbReference>
<evidence type="ECO:0000259" key="1">
    <source>
        <dbReference type="PROSITE" id="PS51186"/>
    </source>
</evidence>
<name>A0ABV5PDP4_STRCM</name>
<dbReference type="Pfam" id="PF13302">
    <property type="entry name" value="Acetyltransf_3"/>
    <property type="match status" value="1"/>
</dbReference>
<comment type="caution">
    <text evidence="2">The sequence shown here is derived from an EMBL/GenBank/DDBJ whole genome shotgun (WGS) entry which is preliminary data.</text>
</comment>
<dbReference type="PANTHER" id="PTHR43610:SF1">
    <property type="entry name" value="N-ACETYLTRANSFERASE DOMAIN-CONTAINING PROTEIN"/>
    <property type="match status" value="1"/>
</dbReference>
<gene>
    <name evidence="2" type="ORF">ACFFTU_14885</name>
</gene>
<dbReference type="SUPFAM" id="SSF55729">
    <property type="entry name" value="Acyl-CoA N-acyltransferases (Nat)"/>
    <property type="match status" value="1"/>
</dbReference>
<dbReference type="Gene3D" id="3.40.630.30">
    <property type="match status" value="1"/>
</dbReference>
<dbReference type="RefSeq" id="WP_345222847.1">
    <property type="nucleotide sequence ID" value="NZ_BAAAXE010000013.1"/>
</dbReference>
<dbReference type="EMBL" id="JBHMCR010000006">
    <property type="protein sequence ID" value="MFB9521234.1"/>
    <property type="molecule type" value="Genomic_DNA"/>
</dbReference>